<keyword evidence="1" id="KW-0677">Repeat</keyword>
<dbReference type="PANTHER" id="PTHR32305">
    <property type="match status" value="1"/>
</dbReference>
<evidence type="ECO:0000259" key="3">
    <source>
        <dbReference type="Pfam" id="PF20148"/>
    </source>
</evidence>
<feature type="compositionally biased region" description="Polar residues" evidence="2">
    <location>
        <begin position="84"/>
        <end position="103"/>
    </location>
</feature>
<reference evidence="6" key="1">
    <citation type="journal article" date="2019" name="Int. J. Syst. Evol. Microbiol.">
        <title>The Global Catalogue of Microorganisms (GCM) 10K type strain sequencing project: providing services to taxonomists for standard genome sequencing and annotation.</title>
        <authorList>
            <consortium name="The Broad Institute Genomics Platform"/>
            <consortium name="The Broad Institute Genome Sequencing Center for Infectious Disease"/>
            <person name="Wu L."/>
            <person name="Ma J."/>
        </authorList>
    </citation>
    <scope>NUCLEOTIDE SEQUENCE [LARGE SCALE GENOMIC DNA]</scope>
    <source>
        <strain evidence="6">KCTC 62784</strain>
    </source>
</reference>
<dbReference type="InterPro" id="IPR031325">
    <property type="entry name" value="RHS_repeat"/>
</dbReference>
<dbReference type="PANTHER" id="PTHR32305:SF15">
    <property type="entry name" value="PROTEIN RHSA-RELATED"/>
    <property type="match status" value="1"/>
</dbReference>
<dbReference type="Proteomes" id="UP001595384">
    <property type="component" value="Unassembled WGS sequence"/>
</dbReference>
<dbReference type="PRINTS" id="PR00394">
    <property type="entry name" value="RHSPROTEIN"/>
</dbReference>
<comment type="caution">
    <text evidence="5">The sequence shown here is derived from an EMBL/GenBank/DDBJ whole genome shotgun (WGS) entry which is preliminary data.</text>
</comment>
<dbReference type="InterPro" id="IPR045351">
    <property type="entry name" value="DUF6531"/>
</dbReference>
<dbReference type="InterPro" id="IPR006530">
    <property type="entry name" value="YD"/>
</dbReference>
<accession>A0ABV7C8R5</accession>
<dbReference type="EMBL" id="JBHRSE010000074">
    <property type="protein sequence ID" value="MFC3024437.1"/>
    <property type="molecule type" value="Genomic_DNA"/>
</dbReference>
<gene>
    <name evidence="5" type="ORF">ACFODT_11445</name>
</gene>
<evidence type="ECO:0000313" key="5">
    <source>
        <dbReference type="EMBL" id="MFC3024437.1"/>
    </source>
</evidence>
<feature type="domain" description="DUF6531" evidence="3">
    <location>
        <begin position="105"/>
        <end position="176"/>
    </location>
</feature>
<name>A0ABV7C8R5_9VIBR</name>
<protein>
    <submittedName>
        <fullName evidence="5">RHS repeat-associated core domain-containing protein</fullName>
    </submittedName>
</protein>
<evidence type="ECO:0000256" key="1">
    <source>
        <dbReference type="ARBA" id="ARBA00022737"/>
    </source>
</evidence>
<dbReference type="RefSeq" id="WP_123014791.1">
    <property type="nucleotide sequence ID" value="NZ_AP024912.1"/>
</dbReference>
<dbReference type="Pfam" id="PF05593">
    <property type="entry name" value="RHS_repeat"/>
    <property type="match status" value="4"/>
</dbReference>
<feature type="region of interest" description="Disordered" evidence="2">
    <location>
        <begin position="38"/>
        <end position="103"/>
    </location>
</feature>
<evidence type="ECO:0000313" key="6">
    <source>
        <dbReference type="Proteomes" id="UP001595384"/>
    </source>
</evidence>
<dbReference type="Gene3D" id="2.180.10.10">
    <property type="entry name" value="RHS repeat-associated core"/>
    <property type="match status" value="3"/>
</dbReference>
<feature type="compositionally biased region" description="Basic and acidic residues" evidence="2">
    <location>
        <begin position="73"/>
        <end position="83"/>
    </location>
</feature>
<dbReference type="InterPro" id="IPR056823">
    <property type="entry name" value="TEN-like_YD-shell"/>
</dbReference>
<dbReference type="Pfam" id="PF25023">
    <property type="entry name" value="TEN_YD-shell"/>
    <property type="match status" value="1"/>
</dbReference>
<dbReference type="NCBIfam" id="TIGR01643">
    <property type="entry name" value="YD_repeat_2x"/>
    <property type="match status" value="7"/>
</dbReference>
<sequence length="1283" mass="145325">MARHAKAVAVLGKIENIVKIVQKDADDNIALIKKLSTSGKGDFNRSQKKSQRVNDVTQEGASAQKRKGQSHTEITEKQSRDQENTPAKNHNGDSTQSEKNTCTDGCPVSMVTGEELLSIEDVSLPSVINFTFKRTYRTSAVELNDGLGYGWSHSLSHQLTFAGGQVHWRNDENATVALPEPSTTRPAIYNLLGGAAVFLGDKPNEYILAAPGSDFLHFERKGDTGYLSKISDNYGNVLVIMRDRFKRPQAVINPAGIALWLDYQHDAISGIELRTFSDDDAGQRQWHTERVLHRYHYDDVGHLVSDRNEANEGEDYTYDREHVITLRRMAGGIEFYWQWENEGKDVRCVRHWSNTGYDAQYNWNDDEHSVEVVYPDGSSAAYQHDDNAKLLSTTDPDGAQRVQEYDESGNLVRDVDPLGNETLHTYDEAGFRASTTDPEGNVTQFSYLQGKIFKVTKGKAKWRFFHNYEGDLTEKKDPAGHTTLYTYNEQGNLSKITYPDGSEHTLSWNRLGMLIGETLPDGSTTRYRHDISGRVIYEQSSVGGVTEYQWDKADRLIYLKRANGTSQSFTYNAYGKVTSVVDEKGHKTEYQYGDNSHLVSRVIHADGTSLRYRYDNVKNFVSDITNERGETYHIDYHSNGLVSKETTFDGRSLAYTYDLNGQLLSKVETGTNGTELETTFERDALGRLLVKTLPDGSKIEYQYDQNGNLTSVDDGETPLAWRYDIMDRVIESHAGWSSQFYEYDELGLLSQWQLPDSNVLSYQRAKGGVLRAIHLNDEVLTQHIYQNGLEVMRNQGELKSHFNYDDQGRLVNQSHMVQGREKQRRQYAYDGAGNLTHITDKQRGDTFYDYDPLSRLTAVRGNLDEQFTHDATSNLIPNHLNLKNSELFEHAPGNQLQIHGDSHYEYDEFGRLIKESRGKQQRLVTHYEYDCQHRLIKATMPDGSQAHYRYDAFGRRIEKRVMDKTGVETITEFLWQGDNLIAEMTNSEQYQSYVYEPGTFRPLALLKGEGQGAEVYHYHLDQIGTPLDITTPQGDTVWSVQYRAYGNVFKKTVAEIDSPLRFQGQYFDAETGLHYNRHRYYNPSAGRFITIDPIGLAGGLNNYQYVPNPTGWVDPLGLASVEGDCVCGGSVPYNSRAIRDGLEKKYGSENVISTTVPPVSGKNVKWASKRHPVTGVPYDLKGYPIFDDYSVYDTRIPTSKFNDLSYTQQMKAASIDLKESIENGHIPKSRFSSTQLEAINAGKSKIPGVTWHHHQDWGRMQLVPHRIHSKTGHIGGESMSKGK</sequence>
<dbReference type="NCBIfam" id="TIGR03696">
    <property type="entry name" value="Rhs_assc_core"/>
    <property type="match status" value="1"/>
</dbReference>
<evidence type="ECO:0000256" key="2">
    <source>
        <dbReference type="SAM" id="MobiDB-lite"/>
    </source>
</evidence>
<proteinExistence type="predicted"/>
<dbReference type="InterPro" id="IPR022385">
    <property type="entry name" value="Rhs_assc_core"/>
</dbReference>
<dbReference type="Pfam" id="PF20148">
    <property type="entry name" value="DUF6531"/>
    <property type="match status" value="1"/>
</dbReference>
<feature type="domain" description="Teneurin-like YD-shell" evidence="4">
    <location>
        <begin position="797"/>
        <end position="1092"/>
    </location>
</feature>
<evidence type="ECO:0000259" key="4">
    <source>
        <dbReference type="Pfam" id="PF25023"/>
    </source>
</evidence>
<dbReference type="InterPro" id="IPR050708">
    <property type="entry name" value="T6SS_VgrG/RHS"/>
</dbReference>
<keyword evidence="6" id="KW-1185">Reference proteome</keyword>
<organism evidence="5 6">
    <name type="scientific">Vibrio zhugei</name>
    <dbReference type="NCBI Taxonomy" id="2479546"/>
    <lineage>
        <taxon>Bacteria</taxon>
        <taxon>Pseudomonadati</taxon>
        <taxon>Pseudomonadota</taxon>
        <taxon>Gammaproteobacteria</taxon>
        <taxon>Vibrionales</taxon>
        <taxon>Vibrionaceae</taxon>
        <taxon>Vibrio</taxon>
    </lineage>
</organism>
<dbReference type="Pfam" id="PF12639">
    <property type="entry name" value="Colicin-DNase"/>
    <property type="match status" value="1"/>
</dbReference>